<dbReference type="Pfam" id="PF07798">
    <property type="entry name" value="CCDC90-like"/>
    <property type="match status" value="1"/>
</dbReference>
<protein>
    <recommendedName>
        <fullName evidence="11">Secreted protein</fullName>
    </recommendedName>
</protein>
<dbReference type="VEuPathDB" id="FungiDB:MELLADRAFT_86741"/>
<evidence type="ECO:0000256" key="2">
    <source>
        <dbReference type="ARBA" id="ARBA00004370"/>
    </source>
</evidence>
<evidence type="ECO:0000256" key="8">
    <source>
        <dbReference type="SAM" id="SignalP"/>
    </source>
</evidence>
<dbReference type="AlphaFoldDB" id="F4R382"/>
<sequence>MILSNLSNLLTFFSLLVLKTRTQAWVRSDTKLEKGRIHDGLVLRELKIKEVDTRIKGGIGNLRTTLESVKNNILQHVVGTVASSGALLLAYIQMFQ</sequence>
<dbReference type="OrthoDB" id="889336at2759"/>
<evidence type="ECO:0000256" key="3">
    <source>
        <dbReference type="ARBA" id="ARBA00022692"/>
    </source>
</evidence>
<dbReference type="GO" id="GO:0016020">
    <property type="term" value="C:membrane"/>
    <property type="evidence" value="ECO:0007669"/>
    <property type="project" value="UniProtKB-SubCell"/>
</dbReference>
<dbReference type="HOGENOM" id="CLU_2360155_0_0_1"/>
<evidence type="ECO:0000256" key="5">
    <source>
        <dbReference type="ARBA" id="ARBA00023054"/>
    </source>
</evidence>
<evidence type="ECO:0008006" key="11">
    <source>
        <dbReference type="Google" id="ProtNLM"/>
    </source>
</evidence>
<dbReference type="KEGG" id="mlr:MELLADRAFT_86741"/>
<evidence type="ECO:0000256" key="4">
    <source>
        <dbReference type="ARBA" id="ARBA00022989"/>
    </source>
</evidence>
<evidence type="ECO:0000313" key="9">
    <source>
        <dbReference type="EMBL" id="EGG13214.1"/>
    </source>
</evidence>
<feature type="signal peptide" evidence="8">
    <location>
        <begin position="1"/>
        <end position="24"/>
    </location>
</feature>
<keyword evidence="4" id="KW-1133">Transmembrane helix</keyword>
<comment type="subcellular location">
    <subcellularLocation>
        <location evidence="2">Membrane</location>
    </subcellularLocation>
    <subcellularLocation>
        <location evidence="1">Mitochondrion</location>
    </subcellularLocation>
</comment>
<dbReference type="GeneID" id="18934287"/>
<dbReference type="InterPro" id="IPR024461">
    <property type="entry name" value="CCDC90-like"/>
</dbReference>
<evidence type="ECO:0000256" key="1">
    <source>
        <dbReference type="ARBA" id="ARBA00004173"/>
    </source>
</evidence>
<dbReference type="EMBL" id="GL883090">
    <property type="protein sequence ID" value="EGG13214.1"/>
    <property type="molecule type" value="Genomic_DNA"/>
</dbReference>
<keyword evidence="8" id="KW-0732">Signal</keyword>
<dbReference type="InParanoid" id="F4R382"/>
<evidence type="ECO:0000256" key="7">
    <source>
        <dbReference type="ARBA" id="ARBA00023136"/>
    </source>
</evidence>
<keyword evidence="5" id="KW-0175">Coiled coil</keyword>
<keyword evidence="7" id="KW-0472">Membrane</keyword>
<dbReference type="RefSeq" id="XP_007404152.1">
    <property type="nucleotide sequence ID" value="XM_007404090.1"/>
</dbReference>
<dbReference type="Proteomes" id="UP000001072">
    <property type="component" value="Unassembled WGS sequence"/>
</dbReference>
<evidence type="ECO:0000313" key="10">
    <source>
        <dbReference type="Proteomes" id="UP000001072"/>
    </source>
</evidence>
<keyword evidence="3" id="KW-0812">Transmembrane</keyword>
<reference evidence="10" key="1">
    <citation type="journal article" date="2011" name="Proc. Natl. Acad. Sci. U.S.A.">
        <title>Obligate biotrophy features unraveled by the genomic analysis of rust fungi.</title>
        <authorList>
            <person name="Duplessis S."/>
            <person name="Cuomo C.A."/>
            <person name="Lin Y.-C."/>
            <person name="Aerts A."/>
            <person name="Tisserant E."/>
            <person name="Veneault-Fourrey C."/>
            <person name="Joly D.L."/>
            <person name="Hacquard S."/>
            <person name="Amselem J."/>
            <person name="Cantarel B.L."/>
            <person name="Chiu R."/>
            <person name="Coutinho P.M."/>
            <person name="Feau N."/>
            <person name="Field M."/>
            <person name="Frey P."/>
            <person name="Gelhaye E."/>
            <person name="Goldberg J."/>
            <person name="Grabherr M.G."/>
            <person name="Kodira C.D."/>
            <person name="Kohler A."/>
            <person name="Kuees U."/>
            <person name="Lindquist E.A."/>
            <person name="Lucas S.M."/>
            <person name="Mago R."/>
            <person name="Mauceli E."/>
            <person name="Morin E."/>
            <person name="Murat C."/>
            <person name="Pangilinan J.L."/>
            <person name="Park R."/>
            <person name="Pearson M."/>
            <person name="Quesneville H."/>
            <person name="Rouhier N."/>
            <person name="Sakthikumar S."/>
            <person name="Salamov A.A."/>
            <person name="Schmutz J."/>
            <person name="Selles B."/>
            <person name="Shapiro H."/>
            <person name="Tanguay P."/>
            <person name="Tuskan G.A."/>
            <person name="Henrissat B."/>
            <person name="Van de Peer Y."/>
            <person name="Rouze P."/>
            <person name="Ellis J.G."/>
            <person name="Dodds P.N."/>
            <person name="Schein J.E."/>
            <person name="Zhong S."/>
            <person name="Hamelin R.C."/>
            <person name="Grigoriev I.V."/>
            <person name="Szabo L.J."/>
            <person name="Martin F."/>
        </authorList>
    </citation>
    <scope>NUCLEOTIDE SEQUENCE [LARGE SCALE GENOMIC DNA]</scope>
    <source>
        <strain evidence="10">98AG31 / pathotype 3-4-7</strain>
    </source>
</reference>
<name>F4R382_MELLP</name>
<keyword evidence="10" id="KW-1185">Reference proteome</keyword>
<evidence type="ECO:0000256" key="6">
    <source>
        <dbReference type="ARBA" id="ARBA00023128"/>
    </source>
</evidence>
<feature type="chain" id="PRO_5003320586" description="Secreted protein" evidence="8">
    <location>
        <begin position="25"/>
        <end position="96"/>
    </location>
</feature>
<gene>
    <name evidence="9" type="ORF">MELLADRAFT_86741</name>
</gene>
<dbReference type="GO" id="GO:0005739">
    <property type="term" value="C:mitochondrion"/>
    <property type="evidence" value="ECO:0007669"/>
    <property type="project" value="UniProtKB-SubCell"/>
</dbReference>
<organism evidence="10">
    <name type="scientific">Melampsora larici-populina (strain 98AG31 / pathotype 3-4-7)</name>
    <name type="common">Poplar leaf rust fungus</name>
    <dbReference type="NCBI Taxonomy" id="747676"/>
    <lineage>
        <taxon>Eukaryota</taxon>
        <taxon>Fungi</taxon>
        <taxon>Dikarya</taxon>
        <taxon>Basidiomycota</taxon>
        <taxon>Pucciniomycotina</taxon>
        <taxon>Pucciniomycetes</taxon>
        <taxon>Pucciniales</taxon>
        <taxon>Melampsoraceae</taxon>
        <taxon>Melampsora</taxon>
    </lineage>
</organism>
<accession>F4R382</accession>
<keyword evidence="6" id="KW-0496">Mitochondrion</keyword>
<proteinExistence type="predicted"/>